<dbReference type="InterPro" id="IPR011330">
    <property type="entry name" value="Glyco_hydro/deAcase_b/a-brl"/>
</dbReference>
<comment type="caution">
    <text evidence="4">The sequence shown here is derived from an EMBL/GenBank/DDBJ whole genome shotgun (WGS) entry which is preliminary data.</text>
</comment>
<evidence type="ECO:0000256" key="1">
    <source>
        <dbReference type="ARBA" id="ARBA00004613"/>
    </source>
</evidence>
<accession>A0A545UHC9</accession>
<dbReference type="PANTHER" id="PTHR34216">
    <property type="match status" value="1"/>
</dbReference>
<feature type="domain" description="NodB homology" evidence="3">
    <location>
        <begin position="54"/>
        <end position="253"/>
    </location>
</feature>
<comment type="subcellular location">
    <subcellularLocation>
        <location evidence="1">Secreted</location>
    </subcellularLocation>
</comment>
<dbReference type="GO" id="GO:0016810">
    <property type="term" value="F:hydrolase activity, acting on carbon-nitrogen (but not peptide) bonds"/>
    <property type="evidence" value="ECO:0007669"/>
    <property type="project" value="InterPro"/>
</dbReference>
<dbReference type="Gene3D" id="3.20.20.370">
    <property type="entry name" value="Glycoside hydrolase/deacetylase"/>
    <property type="match status" value="1"/>
</dbReference>
<evidence type="ECO:0000259" key="3">
    <source>
        <dbReference type="PROSITE" id="PS51677"/>
    </source>
</evidence>
<dbReference type="GO" id="GO:0005975">
    <property type="term" value="P:carbohydrate metabolic process"/>
    <property type="evidence" value="ECO:0007669"/>
    <property type="project" value="InterPro"/>
</dbReference>
<protein>
    <submittedName>
        <fullName evidence="4">Polysaccharide deacetylase family protein</fullName>
    </submittedName>
</protein>
<reference evidence="4 5" key="1">
    <citation type="submission" date="2019-07" db="EMBL/GenBank/DDBJ databases">
        <title>Draft genome for Aliikangiella sp. M105.</title>
        <authorList>
            <person name="Wang G."/>
        </authorList>
    </citation>
    <scope>NUCLEOTIDE SEQUENCE [LARGE SCALE GENOMIC DNA]</scope>
    <source>
        <strain evidence="4 5">M105</strain>
    </source>
</reference>
<dbReference type="EMBL" id="VIKS01000003">
    <property type="protein sequence ID" value="TQV88881.1"/>
    <property type="molecule type" value="Genomic_DNA"/>
</dbReference>
<dbReference type="SUPFAM" id="SSF88713">
    <property type="entry name" value="Glycoside hydrolase/deacetylase"/>
    <property type="match status" value="1"/>
</dbReference>
<dbReference type="AlphaFoldDB" id="A0A545UHC9"/>
<dbReference type="PROSITE" id="PS51677">
    <property type="entry name" value="NODB"/>
    <property type="match status" value="1"/>
</dbReference>
<evidence type="ECO:0000313" key="5">
    <source>
        <dbReference type="Proteomes" id="UP000315439"/>
    </source>
</evidence>
<dbReference type="Proteomes" id="UP000315439">
    <property type="component" value="Unassembled WGS sequence"/>
</dbReference>
<keyword evidence="2" id="KW-0732">Signal</keyword>
<dbReference type="CDD" id="cd10918">
    <property type="entry name" value="CE4_NodB_like_5s_6s"/>
    <property type="match status" value="1"/>
</dbReference>
<evidence type="ECO:0000313" key="4">
    <source>
        <dbReference type="EMBL" id="TQV88881.1"/>
    </source>
</evidence>
<dbReference type="Pfam" id="PF01522">
    <property type="entry name" value="Polysacc_deac_1"/>
    <property type="match status" value="1"/>
</dbReference>
<keyword evidence="5" id="KW-1185">Reference proteome</keyword>
<proteinExistence type="predicted"/>
<gene>
    <name evidence="4" type="ORF">FLL46_04930</name>
</gene>
<dbReference type="InterPro" id="IPR051398">
    <property type="entry name" value="Polysacch_Deacetylase"/>
</dbReference>
<evidence type="ECO:0000256" key="2">
    <source>
        <dbReference type="ARBA" id="ARBA00022729"/>
    </source>
</evidence>
<dbReference type="InterPro" id="IPR002509">
    <property type="entry name" value="NODB_dom"/>
</dbReference>
<dbReference type="OrthoDB" id="9814639at2"/>
<dbReference type="GO" id="GO:0005576">
    <property type="term" value="C:extracellular region"/>
    <property type="evidence" value="ECO:0007669"/>
    <property type="project" value="UniProtKB-SubCell"/>
</dbReference>
<name>A0A545UHC9_9GAMM</name>
<sequence length="253" mass="28191">MSSIYMYHAVGNETQISGADPFYAVTESNFREQVRLIGDSLPIATQIADKGYISQHCITFDDGHLSNYSVAFPILKEQGLKAEFYVNSAFIGQPDYMTWQQLREMLEAGMTIQSHGHTHPYFSDLSSELIESELDSSKKMIEDKLGEAVVVFAPPGGRYDKRVVSIAEQLGYRCIADSSPGICQANHGFTVPRFPILANTSNSLVNDYKNKYSIPVLKQTAKYYSFAVAKKVLGNKIYDNIRSKLLGETNTSV</sequence>
<dbReference type="PANTHER" id="PTHR34216:SF3">
    <property type="entry name" value="POLY-BETA-1,6-N-ACETYL-D-GLUCOSAMINE N-DEACETYLASE"/>
    <property type="match status" value="1"/>
</dbReference>
<organism evidence="4 5">
    <name type="scientific">Aliikangiella coralliicola</name>
    <dbReference type="NCBI Taxonomy" id="2592383"/>
    <lineage>
        <taxon>Bacteria</taxon>
        <taxon>Pseudomonadati</taxon>
        <taxon>Pseudomonadota</taxon>
        <taxon>Gammaproteobacteria</taxon>
        <taxon>Oceanospirillales</taxon>
        <taxon>Pleioneaceae</taxon>
        <taxon>Aliikangiella</taxon>
    </lineage>
</organism>
<dbReference type="RefSeq" id="WP_142892366.1">
    <property type="nucleotide sequence ID" value="NZ_ML660161.1"/>
</dbReference>